<dbReference type="InParanoid" id="A0A0C3BGU6"/>
<proteinExistence type="predicted"/>
<feature type="domain" description="RING-type" evidence="2">
    <location>
        <begin position="3"/>
        <end position="44"/>
    </location>
</feature>
<evidence type="ECO:0000256" key="1">
    <source>
        <dbReference type="PROSITE-ProRule" id="PRU00175"/>
    </source>
</evidence>
<gene>
    <name evidence="3" type="ORF">PILCRDRAFT_367399</name>
</gene>
<dbReference type="HOGENOM" id="CLU_2400447_0_0_1"/>
<dbReference type="PROSITE" id="PS50089">
    <property type="entry name" value="ZF_RING_2"/>
    <property type="match status" value="1"/>
</dbReference>
<dbReference type="GO" id="GO:0008270">
    <property type="term" value="F:zinc ion binding"/>
    <property type="evidence" value="ECO:0007669"/>
    <property type="project" value="UniProtKB-KW"/>
</dbReference>
<dbReference type="SUPFAM" id="SSF57850">
    <property type="entry name" value="RING/U-box"/>
    <property type="match status" value="1"/>
</dbReference>
<keyword evidence="1" id="KW-0863">Zinc-finger</keyword>
<protein>
    <recommendedName>
        <fullName evidence="2">RING-type domain-containing protein</fullName>
    </recommendedName>
</protein>
<sequence length="93" mass="10384">MTCPICCDIFVAAHIGTCGHSFCGECGWEWISQNKRFPTCAVCRAKLSASSPMIPNFALDNTVNRHLQALANSGREEWQPGGTRINEWNIRKE</sequence>
<reference evidence="4" key="2">
    <citation type="submission" date="2015-01" db="EMBL/GenBank/DDBJ databases">
        <title>Evolutionary Origins and Diversification of the Mycorrhizal Mutualists.</title>
        <authorList>
            <consortium name="DOE Joint Genome Institute"/>
            <consortium name="Mycorrhizal Genomics Consortium"/>
            <person name="Kohler A."/>
            <person name="Kuo A."/>
            <person name="Nagy L.G."/>
            <person name="Floudas D."/>
            <person name="Copeland A."/>
            <person name="Barry K.W."/>
            <person name="Cichocki N."/>
            <person name="Veneault-Fourrey C."/>
            <person name="LaButti K."/>
            <person name="Lindquist E.A."/>
            <person name="Lipzen A."/>
            <person name="Lundell T."/>
            <person name="Morin E."/>
            <person name="Murat C."/>
            <person name="Riley R."/>
            <person name="Ohm R."/>
            <person name="Sun H."/>
            <person name="Tunlid A."/>
            <person name="Henrissat B."/>
            <person name="Grigoriev I.V."/>
            <person name="Hibbett D.S."/>
            <person name="Martin F."/>
        </authorList>
    </citation>
    <scope>NUCLEOTIDE SEQUENCE [LARGE SCALE GENOMIC DNA]</scope>
    <source>
        <strain evidence="4">F 1598</strain>
    </source>
</reference>
<keyword evidence="1" id="KW-0479">Metal-binding</keyword>
<dbReference type="InterPro" id="IPR013083">
    <property type="entry name" value="Znf_RING/FYVE/PHD"/>
</dbReference>
<dbReference type="AlphaFoldDB" id="A0A0C3BGU6"/>
<evidence type="ECO:0000313" key="3">
    <source>
        <dbReference type="EMBL" id="KIM85518.1"/>
    </source>
</evidence>
<dbReference type="Pfam" id="PF13923">
    <property type="entry name" value="zf-C3HC4_2"/>
    <property type="match status" value="1"/>
</dbReference>
<dbReference type="InterPro" id="IPR001841">
    <property type="entry name" value="Znf_RING"/>
</dbReference>
<accession>A0A0C3BGU6</accession>
<dbReference type="SMART" id="SM00184">
    <property type="entry name" value="RING"/>
    <property type="match status" value="1"/>
</dbReference>
<dbReference type="STRING" id="765440.A0A0C3BGU6"/>
<organism evidence="3 4">
    <name type="scientific">Piloderma croceum (strain F 1598)</name>
    <dbReference type="NCBI Taxonomy" id="765440"/>
    <lineage>
        <taxon>Eukaryota</taxon>
        <taxon>Fungi</taxon>
        <taxon>Dikarya</taxon>
        <taxon>Basidiomycota</taxon>
        <taxon>Agaricomycotina</taxon>
        <taxon>Agaricomycetes</taxon>
        <taxon>Agaricomycetidae</taxon>
        <taxon>Atheliales</taxon>
        <taxon>Atheliaceae</taxon>
        <taxon>Piloderma</taxon>
    </lineage>
</organism>
<dbReference type="Proteomes" id="UP000054166">
    <property type="component" value="Unassembled WGS sequence"/>
</dbReference>
<dbReference type="OrthoDB" id="6105938at2759"/>
<name>A0A0C3BGU6_PILCF</name>
<dbReference type="EMBL" id="KN832985">
    <property type="protein sequence ID" value="KIM85518.1"/>
    <property type="molecule type" value="Genomic_DNA"/>
</dbReference>
<evidence type="ECO:0000259" key="2">
    <source>
        <dbReference type="PROSITE" id="PS50089"/>
    </source>
</evidence>
<reference evidence="3 4" key="1">
    <citation type="submission" date="2014-04" db="EMBL/GenBank/DDBJ databases">
        <authorList>
            <consortium name="DOE Joint Genome Institute"/>
            <person name="Kuo A."/>
            <person name="Tarkka M."/>
            <person name="Buscot F."/>
            <person name="Kohler A."/>
            <person name="Nagy L.G."/>
            <person name="Floudas D."/>
            <person name="Copeland A."/>
            <person name="Barry K.W."/>
            <person name="Cichocki N."/>
            <person name="Veneault-Fourrey C."/>
            <person name="LaButti K."/>
            <person name="Lindquist E.A."/>
            <person name="Lipzen A."/>
            <person name="Lundell T."/>
            <person name="Morin E."/>
            <person name="Murat C."/>
            <person name="Sun H."/>
            <person name="Tunlid A."/>
            <person name="Henrissat B."/>
            <person name="Grigoriev I.V."/>
            <person name="Hibbett D.S."/>
            <person name="Martin F."/>
            <person name="Nordberg H.P."/>
            <person name="Cantor M.N."/>
            <person name="Hua S.X."/>
        </authorList>
    </citation>
    <scope>NUCLEOTIDE SEQUENCE [LARGE SCALE GENOMIC DNA]</scope>
    <source>
        <strain evidence="3 4">F 1598</strain>
    </source>
</reference>
<keyword evidence="1" id="KW-0862">Zinc</keyword>
<keyword evidence="4" id="KW-1185">Reference proteome</keyword>
<dbReference type="Gene3D" id="3.30.40.10">
    <property type="entry name" value="Zinc/RING finger domain, C3HC4 (zinc finger)"/>
    <property type="match status" value="1"/>
</dbReference>
<evidence type="ECO:0000313" key="4">
    <source>
        <dbReference type="Proteomes" id="UP000054166"/>
    </source>
</evidence>